<dbReference type="PANTHER" id="PTHR34986">
    <property type="entry name" value="EVOLVED BETA-GALACTOSIDASE SUBUNIT BETA"/>
    <property type="match status" value="1"/>
</dbReference>
<dbReference type="PANTHER" id="PTHR34986:SF4">
    <property type="entry name" value="EVOLVED BETA-GALACTOSIDASE SUBUNIT BETA-RELATED"/>
    <property type="match status" value="1"/>
</dbReference>
<dbReference type="NCBIfam" id="TIGR00022">
    <property type="entry name" value="YhcH/YjgK/YiaL family protein"/>
    <property type="match status" value="1"/>
</dbReference>
<dbReference type="GO" id="GO:0005829">
    <property type="term" value="C:cytosol"/>
    <property type="evidence" value="ECO:0007669"/>
    <property type="project" value="TreeGrafter"/>
</dbReference>
<sequence length="153" mass="17474">MFIGHIDHLPNQQFLSAALLHKMQLAFDAIAATPELGEKVLIENELSYNIVQGKRTSPLNKAAEIHHQYIDVHLTLDGEEHIGYATQSLEITDESQSNCDLYFGPLEEEHYVRLGMGEFAVFFPHEIHKPLCNYRDDIALVTKAIIKIRYDKL</sequence>
<dbReference type="SUPFAM" id="SSF51197">
    <property type="entry name" value="Clavaminate synthase-like"/>
    <property type="match status" value="1"/>
</dbReference>
<proteinExistence type="predicted"/>
<evidence type="ECO:0008006" key="3">
    <source>
        <dbReference type="Google" id="ProtNLM"/>
    </source>
</evidence>
<evidence type="ECO:0000313" key="2">
    <source>
        <dbReference type="Proteomes" id="UP000092528"/>
    </source>
</evidence>
<dbReference type="InterPro" id="IPR004375">
    <property type="entry name" value="NanQ/TabA/YiaL"/>
</dbReference>
<name>A0A1C7FGU2_9VIBR</name>
<dbReference type="EMBL" id="CP016415">
    <property type="protein sequence ID" value="ANU38988.1"/>
    <property type="molecule type" value="Genomic_DNA"/>
</dbReference>
<dbReference type="AlphaFoldDB" id="A0A1C7FGU2"/>
<dbReference type="RefSeq" id="WP_065546609.1">
    <property type="nucleotide sequence ID" value="NZ_CP016415.1"/>
</dbReference>
<dbReference type="GeneID" id="96874156"/>
<evidence type="ECO:0000313" key="1">
    <source>
        <dbReference type="EMBL" id="ANU38988.1"/>
    </source>
</evidence>
<dbReference type="GO" id="GO:0044010">
    <property type="term" value="P:single-species biofilm formation"/>
    <property type="evidence" value="ECO:0007669"/>
    <property type="project" value="TreeGrafter"/>
</dbReference>
<protein>
    <recommendedName>
        <fullName evidence="3">Protein YiaL</fullName>
    </recommendedName>
</protein>
<reference evidence="1 2" key="1">
    <citation type="submission" date="2016-07" db="EMBL/GenBank/DDBJ databases">
        <title>Genome sequencing of Vibrio scophthalmi strain VS-05, an isolated from Paralichthys olivaceus.</title>
        <authorList>
            <person name="Han H.-J."/>
        </authorList>
    </citation>
    <scope>NUCLEOTIDE SEQUENCE [LARGE SCALE GENOMIC DNA]</scope>
    <source>
        <strain evidence="1 2">VS-05</strain>
    </source>
</reference>
<dbReference type="Gene3D" id="2.60.120.370">
    <property type="entry name" value="YhcH/YjgK/YiaL"/>
    <property type="match status" value="1"/>
</dbReference>
<dbReference type="Pfam" id="PF04074">
    <property type="entry name" value="DUF386"/>
    <property type="match status" value="1"/>
</dbReference>
<dbReference type="Proteomes" id="UP000092528">
    <property type="component" value="Chromosome 2"/>
</dbReference>
<accession>A0A1C7FGU2</accession>
<keyword evidence="2" id="KW-1185">Reference proteome</keyword>
<organism evidence="1 2">
    <name type="scientific">Vibrio scophthalmi</name>
    <dbReference type="NCBI Taxonomy" id="45658"/>
    <lineage>
        <taxon>Bacteria</taxon>
        <taxon>Pseudomonadati</taxon>
        <taxon>Pseudomonadota</taxon>
        <taxon>Gammaproteobacteria</taxon>
        <taxon>Vibrionales</taxon>
        <taxon>Vibrionaceae</taxon>
        <taxon>Vibrio</taxon>
    </lineage>
</organism>
<dbReference type="InterPro" id="IPR037012">
    <property type="entry name" value="NanQ/TabA/YiaL_sf"/>
</dbReference>
<gene>
    <name evidence="1" type="ORF">VSVS05_03952</name>
</gene>